<dbReference type="Pfam" id="PF02581">
    <property type="entry name" value="TMP-TENI"/>
    <property type="match status" value="1"/>
</dbReference>
<dbReference type="EMBL" id="CP104965">
    <property type="protein sequence ID" value="UXN71961.1"/>
    <property type="molecule type" value="Genomic_DNA"/>
</dbReference>
<evidence type="ECO:0000256" key="1">
    <source>
        <dbReference type="ARBA" id="ARBA00004948"/>
    </source>
</evidence>
<evidence type="ECO:0000259" key="3">
    <source>
        <dbReference type="Pfam" id="PF02581"/>
    </source>
</evidence>
<keyword evidence="2" id="KW-0784">Thiamine biosynthesis</keyword>
<dbReference type="SUPFAM" id="SSF51391">
    <property type="entry name" value="Thiamin phosphate synthase"/>
    <property type="match status" value="1"/>
</dbReference>
<protein>
    <submittedName>
        <fullName evidence="4">Thiamine phosphate synthase</fullName>
    </submittedName>
</protein>
<evidence type="ECO:0000313" key="5">
    <source>
        <dbReference type="Proteomes" id="UP001061862"/>
    </source>
</evidence>
<reference evidence="4 5" key="1">
    <citation type="submission" date="2022-09" db="EMBL/GenBank/DDBJ databases">
        <title>Interaction between co-microsymbionts with complementary sets of symbiotic genes in legume-rhizobium systems.</title>
        <authorList>
            <person name="Safronova V."/>
            <person name="Sazanova A."/>
            <person name="Afonin A."/>
            <person name="Chirak E."/>
        </authorList>
    </citation>
    <scope>NUCLEOTIDE SEQUENCE [LARGE SCALE GENOMIC DNA]</scope>
    <source>
        <strain evidence="4 5">A18/4-1</strain>
    </source>
</reference>
<evidence type="ECO:0000256" key="2">
    <source>
        <dbReference type="ARBA" id="ARBA00022977"/>
    </source>
</evidence>
<dbReference type="Gene3D" id="3.20.20.70">
    <property type="entry name" value="Aldolase class I"/>
    <property type="match status" value="1"/>
</dbReference>
<dbReference type="Proteomes" id="UP001061862">
    <property type="component" value="Chromosome"/>
</dbReference>
<comment type="pathway">
    <text evidence="1">Cofactor biosynthesis; thiamine diphosphate biosynthesis.</text>
</comment>
<dbReference type="InterPro" id="IPR036206">
    <property type="entry name" value="ThiamineP_synth_sf"/>
</dbReference>
<dbReference type="CDD" id="cd00564">
    <property type="entry name" value="TMP_TenI"/>
    <property type="match status" value="1"/>
</dbReference>
<dbReference type="RefSeq" id="WP_262171748.1">
    <property type="nucleotide sequence ID" value="NZ_CP104965.1"/>
</dbReference>
<dbReference type="PANTHER" id="PTHR20857:SF23">
    <property type="entry name" value="THIAMINE BIOSYNTHETIC BIFUNCTIONAL ENZYME"/>
    <property type="match status" value="1"/>
</dbReference>
<proteinExistence type="predicted"/>
<accession>A0ABY6CLC0</accession>
<name>A0ABY6CLC0_9HYPH</name>
<dbReference type="InterPro" id="IPR013785">
    <property type="entry name" value="Aldolase_TIM"/>
</dbReference>
<dbReference type="InterPro" id="IPR022998">
    <property type="entry name" value="ThiamineP_synth_TenI"/>
</dbReference>
<evidence type="ECO:0000313" key="4">
    <source>
        <dbReference type="EMBL" id="UXN71961.1"/>
    </source>
</evidence>
<gene>
    <name evidence="4" type="ORF">N8A98_12600</name>
</gene>
<feature type="domain" description="Thiamine phosphate synthase/TenI" evidence="3">
    <location>
        <begin position="15"/>
        <end position="164"/>
    </location>
</feature>
<dbReference type="PANTHER" id="PTHR20857">
    <property type="entry name" value="THIAMINE-PHOSPHATE PYROPHOSPHORYLASE"/>
    <property type="match status" value="1"/>
</dbReference>
<keyword evidence="5" id="KW-1185">Reference proteome</keyword>
<sequence>MSTRVEYPEAMAPQLYLITPAAADPESFPALLMSVLSAAEISALLVRRGELADAAYAALAGKIVNIGQGAGCAVLLENDTALAKKLGADGVHVTTGSKDAKAAIAALKPAAIVGAGNITSRHDAMTMGELDVDYVFFGPLHGPTDAAAADLAQWWAETFEIPAVFSDPAATSGLHHGAEFLALSDSIWSAPSPAAAIAAIAASFEETA</sequence>
<organism evidence="4 5">
    <name type="scientific">Devosia neptuniae</name>
    <dbReference type="NCBI Taxonomy" id="191302"/>
    <lineage>
        <taxon>Bacteria</taxon>
        <taxon>Pseudomonadati</taxon>
        <taxon>Pseudomonadota</taxon>
        <taxon>Alphaproteobacteria</taxon>
        <taxon>Hyphomicrobiales</taxon>
        <taxon>Devosiaceae</taxon>
        <taxon>Devosia</taxon>
    </lineage>
</organism>